<dbReference type="HOGENOM" id="CLU_027149_0_0_1"/>
<dbReference type="STRING" id="930990.A0A067N0B9"/>
<dbReference type="PANTHER" id="PTHR23112:SF37">
    <property type="entry name" value="G PROTEIN-COUPLED RECEPTOR GPR1"/>
    <property type="match status" value="1"/>
</dbReference>
<reference evidence="7" key="1">
    <citation type="journal article" date="2014" name="Proc. Natl. Acad. Sci. U.S.A.">
        <title>Extensive sampling of basidiomycete genomes demonstrates inadequacy of the white-rot/brown-rot paradigm for wood decay fungi.</title>
        <authorList>
            <person name="Riley R."/>
            <person name="Salamov A.A."/>
            <person name="Brown D.W."/>
            <person name="Nagy L.G."/>
            <person name="Floudas D."/>
            <person name="Held B.W."/>
            <person name="Levasseur A."/>
            <person name="Lombard V."/>
            <person name="Morin E."/>
            <person name="Otillar R."/>
            <person name="Lindquist E.A."/>
            <person name="Sun H."/>
            <person name="LaButti K.M."/>
            <person name="Schmutz J."/>
            <person name="Jabbour D."/>
            <person name="Luo H."/>
            <person name="Baker S.E."/>
            <person name="Pisabarro A.G."/>
            <person name="Walton J.D."/>
            <person name="Blanchette R.A."/>
            <person name="Henrissat B."/>
            <person name="Martin F."/>
            <person name="Cullen D."/>
            <person name="Hibbett D.S."/>
            <person name="Grigoriev I.V."/>
        </authorList>
    </citation>
    <scope>NUCLEOTIDE SEQUENCE [LARGE SCALE GENOMIC DNA]</scope>
    <source>
        <strain evidence="7">FD-172 SS1</strain>
    </source>
</reference>
<dbReference type="SUPFAM" id="SSF81321">
    <property type="entry name" value="Family A G protein-coupled receptor-like"/>
    <property type="match status" value="1"/>
</dbReference>
<organism evidence="6 7">
    <name type="scientific">Botryobasidium botryosum (strain FD-172 SS1)</name>
    <dbReference type="NCBI Taxonomy" id="930990"/>
    <lineage>
        <taxon>Eukaryota</taxon>
        <taxon>Fungi</taxon>
        <taxon>Dikarya</taxon>
        <taxon>Basidiomycota</taxon>
        <taxon>Agaricomycotina</taxon>
        <taxon>Agaricomycetes</taxon>
        <taxon>Cantharellales</taxon>
        <taxon>Botryobasidiaceae</taxon>
        <taxon>Botryobasidium</taxon>
    </lineage>
</organism>
<keyword evidence="4 5" id="KW-0472">Membrane</keyword>
<evidence type="ECO:0000256" key="1">
    <source>
        <dbReference type="ARBA" id="ARBA00004141"/>
    </source>
</evidence>
<dbReference type="OrthoDB" id="100006at2759"/>
<proteinExistence type="predicted"/>
<sequence length="349" mass="39085">MSDCTESNLGINNVIGLALIAQGGLLSLAFVLAFFGFVMHNAIIQRRHPFQSHVDIYIISLFAASVSQGLYSVMNWKWAVTGKVMCGAYCDAQGILSQFGETGISQSTLAISIHTFCVIFFRWDPPRSKRVPLCVVSLIWLYNACFVAVGLGKHRGRGGKDAFYVPAPYWCWLYPSTATRIFSEYLWLNLAVFASVILYVLLFFAVLGYIDVRSNGNRWYQYRVTLIRQPEPTQQREALIAKKMLWYPLANAFLVLADIFRWKLIENIDPNVPLQDVSFTWIAVTRVLYSLTGVVDVMLFTLTRPSILLFNAPAVGTSAMIPQNATTRGARERTVASIAVNHCCASHCP</sequence>
<keyword evidence="3 5" id="KW-1133">Transmembrane helix</keyword>
<gene>
    <name evidence="6" type="ORF">BOTBODRAFT_53377</name>
</gene>
<dbReference type="GO" id="GO:0004930">
    <property type="term" value="F:G protein-coupled receptor activity"/>
    <property type="evidence" value="ECO:0007669"/>
    <property type="project" value="TreeGrafter"/>
</dbReference>
<evidence type="ECO:0000256" key="5">
    <source>
        <dbReference type="SAM" id="Phobius"/>
    </source>
</evidence>
<name>A0A067N0B9_BOTB1</name>
<evidence type="ECO:0008006" key="8">
    <source>
        <dbReference type="Google" id="ProtNLM"/>
    </source>
</evidence>
<dbReference type="AlphaFoldDB" id="A0A067N0B9"/>
<dbReference type="GO" id="GO:0007189">
    <property type="term" value="P:adenylate cyclase-activating G protein-coupled receptor signaling pathway"/>
    <property type="evidence" value="ECO:0007669"/>
    <property type="project" value="TreeGrafter"/>
</dbReference>
<evidence type="ECO:0000256" key="4">
    <source>
        <dbReference type="ARBA" id="ARBA00023136"/>
    </source>
</evidence>
<evidence type="ECO:0000256" key="2">
    <source>
        <dbReference type="ARBA" id="ARBA00022692"/>
    </source>
</evidence>
<feature type="transmembrane region" description="Helical" evidence="5">
    <location>
        <begin position="282"/>
        <end position="302"/>
    </location>
</feature>
<feature type="transmembrane region" description="Helical" evidence="5">
    <location>
        <begin position="20"/>
        <end position="44"/>
    </location>
</feature>
<dbReference type="GO" id="GO:0005886">
    <property type="term" value="C:plasma membrane"/>
    <property type="evidence" value="ECO:0007669"/>
    <property type="project" value="TreeGrafter"/>
</dbReference>
<feature type="transmembrane region" description="Helical" evidence="5">
    <location>
        <begin position="103"/>
        <end position="121"/>
    </location>
</feature>
<evidence type="ECO:0000313" key="6">
    <source>
        <dbReference type="EMBL" id="KDQ17231.1"/>
    </source>
</evidence>
<keyword evidence="7" id="KW-1185">Reference proteome</keyword>
<dbReference type="Gene3D" id="1.20.1070.10">
    <property type="entry name" value="Rhodopsin 7-helix transmembrane proteins"/>
    <property type="match status" value="1"/>
</dbReference>
<keyword evidence="2 5" id="KW-0812">Transmembrane</keyword>
<feature type="transmembrane region" description="Helical" evidence="5">
    <location>
        <begin position="56"/>
        <end position="74"/>
    </location>
</feature>
<evidence type="ECO:0000256" key="3">
    <source>
        <dbReference type="ARBA" id="ARBA00022989"/>
    </source>
</evidence>
<feature type="transmembrane region" description="Helical" evidence="5">
    <location>
        <begin position="185"/>
        <end position="210"/>
    </location>
</feature>
<evidence type="ECO:0000313" key="7">
    <source>
        <dbReference type="Proteomes" id="UP000027195"/>
    </source>
</evidence>
<dbReference type="PANTHER" id="PTHR23112">
    <property type="entry name" value="G PROTEIN-COUPLED RECEPTOR 157-RELATED"/>
    <property type="match status" value="1"/>
</dbReference>
<protein>
    <recommendedName>
        <fullName evidence="8">Glucose receptor Git3 N-terminal domain-containing protein</fullName>
    </recommendedName>
</protein>
<feature type="transmembrane region" description="Helical" evidence="5">
    <location>
        <begin position="133"/>
        <end position="151"/>
    </location>
</feature>
<dbReference type="EMBL" id="KL198024">
    <property type="protein sequence ID" value="KDQ17231.1"/>
    <property type="molecule type" value="Genomic_DNA"/>
</dbReference>
<comment type="subcellular location">
    <subcellularLocation>
        <location evidence="1">Membrane</location>
        <topology evidence="1">Multi-pass membrane protein</topology>
    </subcellularLocation>
</comment>
<feature type="transmembrane region" description="Helical" evidence="5">
    <location>
        <begin position="244"/>
        <end position="262"/>
    </location>
</feature>
<dbReference type="InParanoid" id="A0A067N0B9"/>
<accession>A0A067N0B9</accession>
<dbReference type="Proteomes" id="UP000027195">
    <property type="component" value="Unassembled WGS sequence"/>
</dbReference>